<dbReference type="AlphaFoldDB" id="A0A2U3D975"/>
<dbReference type="EMBL" id="MPDK01000008">
    <property type="protein sequence ID" value="PWI57829.1"/>
    <property type="molecule type" value="Genomic_DNA"/>
</dbReference>
<sequence>MHSQFLDLTPENLYAYRNQSDQNWSRFLSDPNSSVVLRPLIRESWARCLREGINPLSKETYVSLASSEIESLIQRSQLYEHALPTLQQLTTHAQQTGYLVTLSDKLGRIIYLDGDHQVLRQAELMNFTLGADWSEQAIGTNAIGTSLAAGEPVQVFAAEHFCSGVHDWVCSSAPIRDPLTRETLGAIDVTGPWKRAQSHTLGMITTASRVIEDSVYSESLKHRLSLLNEYSNLCKRFPSDGVLLFDNSLHLVECNYAAQQLTLKKFGLPLTEILKVDALHSQLLESAPSSTRESYGIYLESIDEFAQVYRVAQSDRRLGFILVLSRRQTLRTPHPKNSGPWSKIIGRSPVIKAAINQCDIASQTDIPILLQGESGTGKELFAHAIHEASPKHAGPFVAINCGAIPKDLLASELFGYEPGTFTGAAREGRRGKFEEAQNGTLFLDEIGEMPLDAQVYLLRVLQEKEVVRLGGSRKIPLQVRIVAATNRSLQEQVYAQTFRSDLYYRLNVINIALPPLRERRDDIPLLTEHLLTQLAQKHKIPIPVIADDVLEYLVQRYTWRGNIRELQNVLEHATVFCQNNCITWDDLPLYLRLPTQTTELAPELMPLASDTSEERAQLAQLLKAANGNLSELSRKLGVARSTVYRRLRKYGLIEF</sequence>
<comment type="caution">
    <text evidence="6">The sequence shown here is derived from an EMBL/GenBank/DDBJ whole genome shotgun (WGS) entry which is preliminary data.</text>
</comment>
<evidence type="ECO:0000256" key="1">
    <source>
        <dbReference type="ARBA" id="ARBA00022741"/>
    </source>
</evidence>
<dbReference type="Proteomes" id="UP000245380">
    <property type="component" value="Unassembled WGS sequence"/>
</dbReference>
<dbReference type="Gene3D" id="1.10.10.60">
    <property type="entry name" value="Homeodomain-like"/>
    <property type="match status" value="1"/>
</dbReference>
<dbReference type="InterPro" id="IPR027417">
    <property type="entry name" value="P-loop_NTPase"/>
</dbReference>
<dbReference type="PROSITE" id="PS00675">
    <property type="entry name" value="SIGMA54_INTERACT_1"/>
    <property type="match status" value="1"/>
</dbReference>
<evidence type="ECO:0000256" key="4">
    <source>
        <dbReference type="ARBA" id="ARBA00023163"/>
    </source>
</evidence>
<dbReference type="InterPro" id="IPR029016">
    <property type="entry name" value="GAF-like_dom_sf"/>
</dbReference>
<dbReference type="InterPro" id="IPR009057">
    <property type="entry name" value="Homeodomain-like_sf"/>
</dbReference>
<protein>
    <recommendedName>
        <fullName evidence="5">Sigma-54 factor interaction domain-containing protein</fullName>
    </recommendedName>
</protein>
<reference evidence="6 7" key="1">
    <citation type="submission" date="2016-11" db="EMBL/GenBank/DDBJ databases">
        <title>Comparative genomics of Acidibacillus ferroxidans species.</title>
        <authorList>
            <person name="Oliveira G."/>
            <person name="Nunes G."/>
            <person name="Oliveira R."/>
            <person name="Araujo F."/>
            <person name="Salim A."/>
            <person name="Scholte L."/>
            <person name="Morais D."/>
            <person name="Nancucheo I."/>
            <person name="Johnson D.B."/>
            <person name="Grail B."/>
            <person name="Bittencourt J."/>
            <person name="Valadares R."/>
        </authorList>
    </citation>
    <scope>NUCLEOTIDE SEQUENCE [LARGE SCALE GENOMIC DNA]</scope>
    <source>
        <strain evidence="6 7">Y002</strain>
    </source>
</reference>
<dbReference type="RefSeq" id="WP_245926287.1">
    <property type="nucleotide sequence ID" value="NZ_MPDK01000008.1"/>
</dbReference>
<dbReference type="SUPFAM" id="SSF55781">
    <property type="entry name" value="GAF domain-like"/>
    <property type="match status" value="1"/>
</dbReference>
<dbReference type="InterPro" id="IPR025662">
    <property type="entry name" value="Sigma_54_int_dom_ATP-bd_1"/>
</dbReference>
<evidence type="ECO:0000313" key="6">
    <source>
        <dbReference type="EMBL" id="PWI57829.1"/>
    </source>
</evidence>
<keyword evidence="2" id="KW-0067">ATP-binding</keyword>
<dbReference type="Gene3D" id="1.10.8.60">
    <property type="match status" value="1"/>
</dbReference>
<keyword evidence="3" id="KW-0805">Transcription regulation</keyword>
<gene>
    <name evidence="6" type="ORF">BM613_06470</name>
</gene>
<dbReference type="PRINTS" id="PR01590">
    <property type="entry name" value="HTHFIS"/>
</dbReference>
<keyword evidence="7" id="KW-1185">Reference proteome</keyword>
<dbReference type="InterPro" id="IPR003593">
    <property type="entry name" value="AAA+_ATPase"/>
</dbReference>
<name>A0A2U3D975_SULT2</name>
<dbReference type="PROSITE" id="PS50045">
    <property type="entry name" value="SIGMA54_INTERACT_4"/>
    <property type="match status" value="1"/>
</dbReference>
<dbReference type="SUPFAM" id="SSF52540">
    <property type="entry name" value="P-loop containing nucleoside triphosphate hydrolases"/>
    <property type="match status" value="1"/>
</dbReference>
<dbReference type="FunFam" id="3.40.50.300:FF:000006">
    <property type="entry name" value="DNA-binding transcriptional regulator NtrC"/>
    <property type="match status" value="1"/>
</dbReference>
<dbReference type="InterPro" id="IPR025943">
    <property type="entry name" value="Sigma_54_int_dom_ATP-bd_2"/>
</dbReference>
<dbReference type="GO" id="GO:0005524">
    <property type="term" value="F:ATP binding"/>
    <property type="evidence" value="ECO:0007669"/>
    <property type="project" value="UniProtKB-KW"/>
</dbReference>
<dbReference type="PANTHER" id="PTHR32071:SF77">
    <property type="entry name" value="TRANSCRIPTIONAL REGULATORY PROTEIN"/>
    <property type="match status" value="1"/>
</dbReference>
<dbReference type="PANTHER" id="PTHR32071">
    <property type="entry name" value="TRANSCRIPTIONAL REGULATORY PROTEIN"/>
    <property type="match status" value="1"/>
</dbReference>
<dbReference type="Gene3D" id="3.30.450.40">
    <property type="match status" value="1"/>
</dbReference>
<dbReference type="InterPro" id="IPR002078">
    <property type="entry name" value="Sigma_54_int"/>
</dbReference>
<evidence type="ECO:0000259" key="5">
    <source>
        <dbReference type="PROSITE" id="PS50045"/>
    </source>
</evidence>
<dbReference type="Pfam" id="PF02954">
    <property type="entry name" value="HTH_8"/>
    <property type="match status" value="1"/>
</dbReference>
<dbReference type="Pfam" id="PF00158">
    <property type="entry name" value="Sigma54_activat"/>
    <property type="match status" value="1"/>
</dbReference>
<dbReference type="GO" id="GO:0043565">
    <property type="term" value="F:sequence-specific DNA binding"/>
    <property type="evidence" value="ECO:0007669"/>
    <property type="project" value="InterPro"/>
</dbReference>
<dbReference type="PROSITE" id="PS00676">
    <property type="entry name" value="SIGMA54_INTERACT_2"/>
    <property type="match status" value="1"/>
</dbReference>
<evidence type="ECO:0000256" key="2">
    <source>
        <dbReference type="ARBA" id="ARBA00022840"/>
    </source>
</evidence>
<dbReference type="Gene3D" id="3.40.50.300">
    <property type="entry name" value="P-loop containing nucleotide triphosphate hydrolases"/>
    <property type="match status" value="1"/>
</dbReference>
<accession>A0A2U3D975</accession>
<dbReference type="InterPro" id="IPR058031">
    <property type="entry name" value="AAA_lid_NorR"/>
</dbReference>
<dbReference type="InterPro" id="IPR002197">
    <property type="entry name" value="HTH_Fis"/>
</dbReference>
<organism evidence="6 7">
    <name type="scientific">Sulfoacidibacillus thermotolerans</name>
    <name type="common">Acidibacillus sulfuroxidans</name>
    <dbReference type="NCBI Taxonomy" id="1765684"/>
    <lineage>
        <taxon>Bacteria</taxon>
        <taxon>Bacillati</taxon>
        <taxon>Bacillota</taxon>
        <taxon>Bacilli</taxon>
        <taxon>Bacillales</taxon>
        <taxon>Alicyclobacillaceae</taxon>
        <taxon>Sulfoacidibacillus</taxon>
    </lineage>
</organism>
<feature type="domain" description="Sigma-54 factor interaction" evidence="5">
    <location>
        <begin position="344"/>
        <end position="575"/>
    </location>
</feature>
<evidence type="ECO:0000313" key="7">
    <source>
        <dbReference type="Proteomes" id="UP000245380"/>
    </source>
</evidence>
<proteinExistence type="predicted"/>
<keyword evidence="4" id="KW-0804">Transcription</keyword>
<dbReference type="CDD" id="cd00009">
    <property type="entry name" value="AAA"/>
    <property type="match status" value="1"/>
</dbReference>
<dbReference type="Pfam" id="PF25601">
    <property type="entry name" value="AAA_lid_14"/>
    <property type="match status" value="1"/>
</dbReference>
<keyword evidence="1" id="KW-0547">Nucleotide-binding</keyword>
<dbReference type="GO" id="GO:0006355">
    <property type="term" value="P:regulation of DNA-templated transcription"/>
    <property type="evidence" value="ECO:0007669"/>
    <property type="project" value="InterPro"/>
</dbReference>
<dbReference type="SUPFAM" id="SSF46689">
    <property type="entry name" value="Homeodomain-like"/>
    <property type="match status" value="1"/>
</dbReference>
<dbReference type="SMART" id="SM00382">
    <property type="entry name" value="AAA"/>
    <property type="match status" value="1"/>
</dbReference>
<evidence type="ECO:0000256" key="3">
    <source>
        <dbReference type="ARBA" id="ARBA00023015"/>
    </source>
</evidence>